<name>A0ACB1A6R6_MELEN</name>
<organism evidence="1 2">
    <name type="scientific">Meloidogyne enterolobii</name>
    <name type="common">Root-knot nematode worm</name>
    <name type="synonym">Meloidogyne mayaguensis</name>
    <dbReference type="NCBI Taxonomy" id="390850"/>
    <lineage>
        <taxon>Eukaryota</taxon>
        <taxon>Metazoa</taxon>
        <taxon>Ecdysozoa</taxon>
        <taxon>Nematoda</taxon>
        <taxon>Chromadorea</taxon>
        <taxon>Rhabditida</taxon>
        <taxon>Tylenchina</taxon>
        <taxon>Tylenchomorpha</taxon>
        <taxon>Tylenchoidea</taxon>
        <taxon>Meloidogynidae</taxon>
        <taxon>Meloidogyninae</taxon>
        <taxon>Meloidogyne</taxon>
    </lineage>
</organism>
<evidence type="ECO:0000313" key="2">
    <source>
        <dbReference type="Proteomes" id="UP001497535"/>
    </source>
</evidence>
<protein>
    <submittedName>
        <fullName evidence="1">Uncharacterized protein</fullName>
    </submittedName>
</protein>
<sequence>MNTLLKIITLIRIFIPLVEGLSTDGTVNLENIPEYSELVKYYRGQNISNDPLLPSKQKIVAPLPNFSNFDNLPSLCKESPKDNNFYGHVFCWGMICLYAMLLASLIIYQLRSVLWFRFNFNNNNVRKSDYKNSEDKSPNITNLPRMFSL</sequence>
<gene>
    <name evidence="1" type="ORF">MENTE1834_LOCUS34668</name>
</gene>
<accession>A0ACB1A6R6</accession>
<reference evidence="1" key="1">
    <citation type="submission" date="2023-11" db="EMBL/GenBank/DDBJ databases">
        <authorList>
            <person name="Poullet M."/>
        </authorList>
    </citation>
    <scope>NUCLEOTIDE SEQUENCE</scope>
    <source>
        <strain evidence="1">E1834</strain>
    </source>
</reference>
<comment type="caution">
    <text evidence="1">The sequence shown here is derived from an EMBL/GenBank/DDBJ whole genome shotgun (WGS) entry which is preliminary data.</text>
</comment>
<dbReference type="EMBL" id="CAVMJV010000063">
    <property type="protein sequence ID" value="CAK5087139.1"/>
    <property type="molecule type" value="Genomic_DNA"/>
</dbReference>
<dbReference type="Proteomes" id="UP001497535">
    <property type="component" value="Unassembled WGS sequence"/>
</dbReference>
<evidence type="ECO:0000313" key="1">
    <source>
        <dbReference type="EMBL" id="CAK5087139.1"/>
    </source>
</evidence>
<proteinExistence type="predicted"/>
<keyword evidence="2" id="KW-1185">Reference proteome</keyword>